<keyword evidence="2" id="KW-1185">Reference proteome</keyword>
<dbReference type="Proteomes" id="UP000735302">
    <property type="component" value="Unassembled WGS sequence"/>
</dbReference>
<dbReference type="AlphaFoldDB" id="A0AAV3Y6U1"/>
<evidence type="ECO:0000313" key="1">
    <source>
        <dbReference type="EMBL" id="GFN82970.1"/>
    </source>
</evidence>
<gene>
    <name evidence="1" type="ORF">PoB_000947600</name>
</gene>
<accession>A0AAV3Y6U1</accession>
<proteinExistence type="predicted"/>
<protein>
    <submittedName>
        <fullName evidence="1">Uncharacterized protein</fullName>
    </submittedName>
</protein>
<name>A0AAV3Y6U1_9GAST</name>
<reference evidence="1 2" key="1">
    <citation type="journal article" date="2021" name="Elife">
        <title>Chloroplast acquisition without the gene transfer in kleptoplastic sea slugs, Plakobranchus ocellatus.</title>
        <authorList>
            <person name="Maeda T."/>
            <person name="Takahashi S."/>
            <person name="Yoshida T."/>
            <person name="Shimamura S."/>
            <person name="Takaki Y."/>
            <person name="Nagai Y."/>
            <person name="Toyoda A."/>
            <person name="Suzuki Y."/>
            <person name="Arimoto A."/>
            <person name="Ishii H."/>
            <person name="Satoh N."/>
            <person name="Nishiyama T."/>
            <person name="Hasebe M."/>
            <person name="Maruyama T."/>
            <person name="Minagawa J."/>
            <person name="Obokata J."/>
            <person name="Shigenobu S."/>
        </authorList>
    </citation>
    <scope>NUCLEOTIDE SEQUENCE [LARGE SCALE GENOMIC DNA]</scope>
</reference>
<evidence type="ECO:0000313" key="2">
    <source>
        <dbReference type="Proteomes" id="UP000735302"/>
    </source>
</evidence>
<sequence length="168" mass="18096">MNNSMQQIASHRMIVAGLCRREERDVITICSLSVLLAVVYFVRGPRASPQRGDLGLLGPPTGQGASGGARTCLRRVPAGLRADSLATVQPTPRQIEDKRGEASKNSGLLMRNVRLLEDRSDLDLSQEICGQTTMATGMFWLLCSTRAISKGDETAGLGLLLGVRETSQ</sequence>
<dbReference type="EMBL" id="BLXT01001064">
    <property type="protein sequence ID" value="GFN82970.1"/>
    <property type="molecule type" value="Genomic_DNA"/>
</dbReference>
<comment type="caution">
    <text evidence="1">The sequence shown here is derived from an EMBL/GenBank/DDBJ whole genome shotgun (WGS) entry which is preliminary data.</text>
</comment>
<organism evidence="1 2">
    <name type="scientific">Plakobranchus ocellatus</name>
    <dbReference type="NCBI Taxonomy" id="259542"/>
    <lineage>
        <taxon>Eukaryota</taxon>
        <taxon>Metazoa</taxon>
        <taxon>Spiralia</taxon>
        <taxon>Lophotrochozoa</taxon>
        <taxon>Mollusca</taxon>
        <taxon>Gastropoda</taxon>
        <taxon>Heterobranchia</taxon>
        <taxon>Euthyneura</taxon>
        <taxon>Panpulmonata</taxon>
        <taxon>Sacoglossa</taxon>
        <taxon>Placobranchoidea</taxon>
        <taxon>Plakobranchidae</taxon>
        <taxon>Plakobranchus</taxon>
    </lineage>
</organism>